<feature type="domain" description="Transcription regulator PadR N-terminal" evidence="1">
    <location>
        <begin position="11"/>
        <end position="79"/>
    </location>
</feature>
<dbReference type="GeneID" id="60696324"/>
<dbReference type="PANTHER" id="PTHR43252:SF7">
    <property type="entry name" value="TRANSCRIPTIONAL REGULATOR YQJI"/>
    <property type="match status" value="1"/>
</dbReference>
<dbReference type="EMBL" id="CP045571">
    <property type="protein sequence ID" value="QFX96283.1"/>
    <property type="molecule type" value="Genomic_DNA"/>
</dbReference>
<dbReference type="AlphaFoldDB" id="A0A5P9XSB1"/>
<dbReference type="InterPro" id="IPR036390">
    <property type="entry name" value="WH_DNA-bd_sf"/>
</dbReference>
<evidence type="ECO:0000313" key="3">
    <source>
        <dbReference type="Proteomes" id="UP000363590"/>
    </source>
</evidence>
<organism evidence="2 3">
    <name type="scientific">Acidithiobacillus thiooxidans ATCC 19377</name>
    <dbReference type="NCBI Taxonomy" id="637390"/>
    <lineage>
        <taxon>Bacteria</taxon>
        <taxon>Pseudomonadati</taxon>
        <taxon>Pseudomonadota</taxon>
        <taxon>Acidithiobacillia</taxon>
        <taxon>Acidithiobacillales</taxon>
        <taxon>Acidithiobacillaceae</taxon>
        <taxon>Acidithiobacillus</taxon>
    </lineage>
</organism>
<evidence type="ECO:0000313" key="2">
    <source>
        <dbReference type="EMBL" id="QFX96283.1"/>
    </source>
</evidence>
<evidence type="ECO:0000259" key="1">
    <source>
        <dbReference type="Pfam" id="PF03551"/>
    </source>
</evidence>
<dbReference type="InterPro" id="IPR005149">
    <property type="entry name" value="Tscrpt_reg_PadR_N"/>
</dbReference>
<dbReference type="InterPro" id="IPR036388">
    <property type="entry name" value="WH-like_DNA-bd_sf"/>
</dbReference>
<accession>A0A5P9XSB1</accession>
<dbReference type="Gene3D" id="1.10.10.10">
    <property type="entry name" value="Winged helix-like DNA-binding domain superfamily/Winged helix DNA-binding domain"/>
    <property type="match status" value="1"/>
</dbReference>
<dbReference type="SUPFAM" id="SSF46785">
    <property type="entry name" value="Winged helix' DNA-binding domain"/>
    <property type="match status" value="1"/>
</dbReference>
<dbReference type="Pfam" id="PF03551">
    <property type="entry name" value="PadR"/>
    <property type="match status" value="1"/>
</dbReference>
<dbReference type="Proteomes" id="UP000363590">
    <property type="component" value="Chromosome"/>
</dbReference>
<reference evidence="2 3" key="1">
    <citation type="submission" date="2019-10" db="EMBL/GenBank/DDBJ databases">
        <authorList>
            <person name="Wang R."/>
        </authorList>
    </citation>
    <scope>NUCLEOTIDE SEQUENCE [LARGE SCALE GENOMIC DNA]</scope>
    <source>
        <strain evidence="2 3">ATCC 19377</strain>
    </source>
</reference>
<dbReference type="RefSeq" id="WP_024894534.1">
    <property type="nucleotide sequence ID" value="NZ_CP045571.1"/>
</dbReference>
<proteinExistence type="predicted"/>
<name>A0A5P9XSB1_ACITH</name>
<protein>
    <submittedName>
        <fullName evidence="2">PadR family transcriptional regulator</fullName>
    </submittedName>
</protein>
<gene>
    <name evidence="2" type="primary">yqjI</name>
    <name evidence="2" type="ORF">GCD22_02033</name>
</gene>
<sequence length="145" mass="16592">MLDPGMLRYIVLQHIAQHPRHGYELIKLLEQQSGGIYSPSPGMIYPMLAMLEDLGHVSVILEGNKKLYVITEQGQAFLEQNRAMVVAIEERIATRCSEDAQQIREHLHLLRDAVIQRIQASPLVPEQFQRIKKILEEALTEIQTL</sequence>
<dbReference type="PANTHER" id="PTHR43252">
    <property type="entry name" value="TRANSCRIPTIONAL REGULATOR YQJI"/>
    <property type="match status" value="1"/>
</dbReference>
<dbReference type="KEGG" id="atx:GCD22_02033"/>